<evidence type="ECO:0000256" key="1">
    <source>
        <dbReference type="ARBA" id="ARBA00022729"/>
    </source>
</evidence>
<dbReference type="Pfam" id="PF13517">
    <property type="entry name" value="FG-GAP_3"/>
    <property type="match status" value="2"/>
</dbReference>
<dbReference type="SUPFAM" id="SSF69318">
    <property type="entry name" value="Integrin alpha N-terminal domain"/>
    <property type="match status" value="1"/>
</dbReference>
<protein>
    <submittedName>
        <fullName evidence="4">Repeat domain-containing protein</fullName>
    </submittedName>
</protein>
<dbReference type="EMBL" id="FQVA01000001">
    <property type="protein sequence ID" value="SHE61774.1"/>
    <property type="molecule type" value="Genomic_DNA"/>
</dbReference>
<feature type="signal peptide" evidence="3">
    <location>
        <begin position="1"/>
        <end position="21"/>
    </location>
</feature>
<dbReference type="PANTHER" id="PTHR44103">
    <property type="entry name" value="PROPROTEIN CONVERTASE P"/>
    <property type="match status" value="1"/>
</dbReference>
<accession>A0A1M4UYH5</accession>
<dbReference type="InterPro" id="IPR028994">
    <property type="entry name" value="Integrin_alpha_N"/>
</dbReference>
<proteinExistence type="predicted"/>
<evidence type="ECO:0000256" key="3">
    <source>
        <dbReference type="SAM" id="SignalP"/>
    </source>
</evidence>
<dbReference type="STRING" id="494016.SAMN04487965_0280"/>
<keyword evidence="1 3" id="KW-0732">Signal</keyword>
<name>A0A1M4UYH5_9GAMM</name>
<dbReference type="OrthoDB" id="6064584at2"/>
<dbReference type="PANTHER" id="PTHR44103:SF1">
    <property type="entry name" value="PROPROTEIN CONVERTASE P"/>
    <property type="match status" value="1"/>
</dbReference>
<feature type="chain" id="PRO_5012725297" evidence="3">
    <location>
        <begin position="22"/>
        <end position="485"/>
    </location>
</feature>
<dbReference type="RefSeq" id="WP_073270726.1">
    <property type="nucleotide sequence ID" value="NZ_FQVA01000001.1"/>
</dbReference>
<evidence type="ECO:0000313" key="4">
    <source>
        <dbReference type="EMBL" id="SHE61774.1"/>
    </source>
</evidence>
<dbReference type="AlphaFoldDB" id="A0A1M4UYH5"/>
<dbReference type="Proteomes" id="UP000184170">
    <property type="component" value="Unassembled WGS sequence"/>
</dbReference>
<evidence type="ECO:0000313" key="5">
    <source>
        <dbReference type="Proteomes" id="UP000184170"/>
    </source>
</evidence>
<gene>
    <name evidence="4" type="ORF">SAMN04487965_0280</name>
</gene>
<keyword evidence="5" id="KW-1185">Reference proteome</keyword>
<reference evidence="5" key="1">
    <citation type="submission" date="2016-11" db="EMBL/GenBank/DDBJ databases">
        <authorList>
            <person name="Varghese N."/>
            <person name="Submissions S."/>
        </authorList>
    </citation>
    <scope>NUCLEOTIDE SEQUENCE [LARGE SCALE GENOMIC DNA]</scope>
    <source>
        <strain evidence="5">CGMCC 1.7063</strain>
    </source>
</reference>
<dbReference type="InterPro" id="IPR013517">
    <property type="entry name" value="FG-GAP"/>
</dbReference>
<organism evidence="4 5">
    <name type="scientific">Microbulbifer donghaiensis</name>
    <dbReference type="NCBI Taxonomy" id="494016"/>
    <lineage>
        <taxon>Bacteria</taxon>
        <taxon>Pseudomonadati</taxon>
        <taxon>Pseudomonadota</taxon>
        <taxon>Gammaproteobacteria</taxon>
        <taxon>Cellvibrionales</taxon>
        <taxon>Microbulbiferaceae</taxon>
        <taxon>Microbulbifer</taxon>
    </lineage>
</organism>
<feature type="region of interest" description="Disordered" evidence="2">
    <location>
        <begin position="460"/>
        <end position="485"/>
    </location>
</feature>
<evidence type="ECO:0000256" key="2">
    <source>
        <dbReference type="SAM" id="MobiDB-lite"/>
    </source>
</evidence>
<sequence>MYLFRLGFLIPVAMSALLAEAVDALPLAQQNSTALSPADEYISWREHLIDGEQVNGIPLRGADGLVMADLDNDGHEDIVSVHEDSNHVRIAFASALPDRWESVTLLEGGMVQEVEDADLADMDGDGNIDIILAVEGGALLLLQNPGSEARIASNWQVYRPVNSLNRGSFIRAAAADFDGDGRPEIVAANKGEAQAGAGKKKRPTLFDFLSVWWADPRPLSVFRPVTGGQFDAAWSEQILAEVRLPINAEPIDLDGDGDLDIVGGGRGHQGLIWFENREGVFRSQWLDIDGWSNIFFGGIPFLTGQTLAFGDVNGDGRIDILTQFQLDLFGWLEQPERLGEAWRAHPLGSIAPDHVAAIHVADLDGDNLMDVAIGGYSKGRRDRDEPGGYDRPLGRLTWFKKLDHEGRQWQRHDISRRIRGMYDELLARDMDNDGDLDLVGTRGNSGRFDGVFWLEQRRSAEPVASFSTSRREDSAQVELPPTENN</sequence>